<sequence length="103" mass="11360">MQENETPQNSSLTLRSVLAKYVLSCGASFAAESVYSGFRMGIYEVMRAAMFDETKQAVFPMWQSAICGLVSGAVAQFLASPTDLVKVQMQTEGLRKLYNLPPR</sequence>
<dbReference type="SUPFAM" id="SSF103506">
    <property type="entry name" value="Mitochondrial carrier"/>
    <property type="match status" value="1"/>
</dbReference>
<evidence type="ECO:0000256" key="3">
    <source>
        <dbReference type="ARBA" id="ARBA00022448"/>
    </source>
</evidence>
<dbReference type="EMBL" id="UYRT01082388">
    <property type="protein sequence ID" value="VDN25928.1"/>
    <property type="molecule type" value="Genomic_DNA"/>
</dbReference>
<feature type="transmembrane region" description="Helical" evidence="8">
    <location>
        <begin position="59"/>
        <end position="79"/>
    </location>
</feature>
<organism evidence="11">
    <name type="scientific">Gongylonema pulchrum</name>
    <dbReference type="NCBI Taxonomy" id="637853"/>
    <lineage>
        <taxon>Eukaryota</taxon>
        <taxon>Metazoa</taxon>
        <taxon>Ecdysozoa</taxon>
        <taxon>Nematoda</taxon>
        <taxon>Chromadorea</taxon>
        <taxon>Rhabditida</taxon>
        <taxon>Spirurina</taxon>
        <taxon>Spiruromorpha</taxon>
        <taxon>Spiruroidea</taxon>
        <taxon>Gongylonematidae</taxon>
        <taxon>Gongylonema</taxon>
    </lineage>
</organism>
<proteinExistence type="inferred from homology"/>
<keyword evidence="5" id="KW-0677">Repeat</keyword>
<dbReference type="Proteomes" id="UP000271098">
    <property type="component" value="Unassembled WGS sequence"/>
</dbReference>
<evidence type="ECO:0000256" key="8">
    <source>
        <dbReference type="SAM" id="Phobius"/>
    </source>
</evidence>
<evidence type="ECO:0000313" key="11">
    <source>
        <dbReference type="WBParaSite" id="GPUH_0001542201-mRNA-1"/>
    </source>
</evidence>
<evidence type="ECO:0000313" key="9">
    <source>
        <dbReference type="EMBL" id="VDN25928.1"/>
    </source>
</evidence>
<keyword evidence="6 8" id="KW-1133">Transmembrane helix</keyword>
<reference evidence="9 10" key="2">
    <citation type="submission" date="2018-11" db="EMBL/GenBank/DDBJ databases">
        <authorList>
            <consortium name="Pathogen Informatics"/>
        </authorList>
    </citation>
    <scope>NUCLEOTIDE SEQUENCE [LARGE SCALE GENOMIC DNA]</scope>
</reference>
<protein>
    <submittedName>
        <fullName evidence="11">Mitochondrial substrate carrier family protein</fullName>
    </submittedName>
</protein>
<evidence type="ECO:0000256" key="2">
    <source>
        <dbReference type="ARBA" id="ARBA00006375"/>
    </source>
</evidence>
<evidence type="ECO:0000256" key="6">
    <source>
        <dbReference type="ARBA" id="ARBA00022989"/>
    </source>
</evidence>
<dbReference type="OrthoDB" id="756301at2759"/>
<dbReference type="InterPro" id="IPR018108">
    <property type="entry name" value="MCP_transmembrane"/>
</dbReference>
<accession>A0A183E360</accession>
<dbReference type="AlphaFoldDB" id="A0A183E360"/>
<dbReference type="PANTHER" id="PTHR45618">
    <property type="entry name" value="MITOCHONDRIAL DICARBOXYLATE CARRIER-RELATED"/>
    <property type="match status" value="1"/>
</dbReference>
<reference evidence="11" key="1">
    <citation type="submission" date="2016-06" db="UniProtKB">
        <authorList>
            <consortium name="WormBaseParasite"/>
        </authorList>
    </citation>
    <scope>IDENTIFICATION</scope>
</reference>
<dbReference type="InterPro" id="IPR023395">
    <property type="entry name" value="MCP_dom_sf"/>
</dbReference>
<keyword evidence="3" id="KW-0813">Transport</keyword>
<dbReference type="InterPro" id="IPR050391">
    <property type="entry name" value="Mito_Metabolite_Transporter"/>
</dbReference>
<comment type="similarity">
    <text evidence="2">Belongs to the mitochondrial carrier (TC 2.A.29) family.</text>
</comment>
<keyword evidence="10" id="KW-1185">Reference proteome</keyword>
<feature type="transmembrane region" description="Helical" evidence="8">
    <location>
        <begin position="18"/>
        <end position="38"/>
    </location>
</feature>
<evidence type="ECO:0000256" key="5">
    <source>
        <dbReference type="ARBA" id="ARBA00022737"/>
    </source>
</evidence>
<evidence type="ECO:0000256" key="1">
    <source>
        <dbReference type="ARBA" id="ARBA00004141"/>
    </source>
</evidence>
<gene>
    <name evidence="9" type="ORF">GPUH_LOCUS15401</name>
</gene>
<evidence type="ECO:0000256" key="7">
    <source>
        <dbReference type="ARBA" id="ARBA00023136"/>
    </source>
</evidence>
<keyword evidence="4 8" id="KW-0812">Transmembrane</keyword>
<dbReference type="GO" id="GO:0016020">
    <property type="term" value="C:membrane"/>
    <property type="evidence" value="ECO:0007669"/>
    <property type="project" value="UniProtKB-SubCell"/>
</dbReference>
<evidence type="ECO:0000313" key="10">
    <source>
        <dbReference type="Proteomes" id="UP000271098"/>
    </source>
</evidence>
<evidence type="ECO:0000256" key="4">
    <source>
        <dbReference type="ARBA" id="ARBA00022692"/>
    </source>
</evidence>
<dbReference type="WBParaSite" id="GPUH_0001542201-mRNA-1">
    <property type="protein sequence ID" value="GPUH_0001542201-mRNA-1"/>
    <property type="gene ID" value="GPUH_0001542201"/>
</dbReference>
<keyword evidence="7 8" id="KW-0472">Membrane</keyword>
<dbReference type="Gene3D" id="1.50.40.10">
    <property type="entry name" value="Mitochondrial carrier domain"/>
    <property type="match status" value="1"/>
</dbReference>
<comment type="subcellular location">
    <subcellularLocation>
        <location evidence="1">Membrane</location>
        <topology evidence="1">Multi-pass membrane protein</topology>
    </subcellularLocation>
</comment>
<dbReference type="Pfam" id="PF00153">
    <property type="entry name" value="Mito_carr"/>
    <property type="match status" value="1"/>
</dbReference>
<name>A0A183E360_9BILA</name>